<name>A0AAX2ZW34_9MYCO</name>
<evidence type="ECO:0000313" key="4">
    <source>
        <dbReference type="Proteomes" id="UP001162885"/>
    </source>
</evidence>
<dbReference type="EMBL" id="AP022579">
    <property type="protein sequence ID" value="BBX89007.1"/>
    <property type="molecule type" value="Genomic_DNA"/>
</dbReference>
<keyword evidence="3" id="KW-1185">Reference proteome</keyword>
<protein>
    <submittedName>
        <fullName evidence="2">Uncharacterized protein</fullName>
    </submittedName>
</protein>
<accession>A0AAX2ZW34</accession>
<dbReference type="AlphaFoldDB" id="A0AAX2ZW34"/>
<organism evidence="2 4">
    <name type="scientific">Mycolicibacterium boenickei</name>
    <dbReference type="NCBI Taxonomy" id="146017"/>
    <lineage>
        <taxon>Bacteria</taxon>
        <taxon>Bacillati</taxon>
        <taxon>Actinomycetota</taxon>
        <taxon>Actinomycetes</taxon>
        <taxon>Mycobacteriales</taxon>
        <taxon>Mycobacteriaceae</taxon>
        <taxon>Mycolicibacterium</taxon>
    </lineage>
</organism>
<evidence type="ECO:0000313" key="3">
    <source>
        <dbReference type="Proteomes" id="UP000466683"/>
    </source>
</evidence>
<dbReference type="RefSeq" id="WP_133118332.1">
    <property type="nucleotide sequence ID" value="NZ_AP022579.1"/>
</dbReference>
<evidence type="ECO:0000313" key="1">
    <source>
        <dbReference type="EMBL" id="BBX89007.1"/>
    </source>
</evidence>
<evidence type="ECO:0000313" key="2">
    <source>
        <dbReference type="EMBL" id="UNB99371.1"/>
    </source>
</evidence>
<dbReference type="Proteomes" id="UP000466683">
    <property type="component" value="Chromosome"/>
</dbReference>
<proteinExistence type="predicted"/>
<reference evidence="2 4" key="3">
    <citation type="journal article" date="2022" name="BMC Genomics">
        <title>Comparative genome analysis of mycobacteria focusing on tRNA and non-coding RNA.</title>
        <authorList>
            <person name="Behra P.R.K."/>
            <person name="Pettersson B.M.F."/>
            <person name="Ramesh M."/>
            <person name="Das S."/>
            <person name="Dasgupta S."/>
            <person name="Kirsebom L.A."/>
        </authorList>
    </citation>
    <scope>NUCLEOTIDE SEQUENCE [LARGE SCALE GENOMIC DNA]</scope>
    <source>
        <strain evidence="2 4">DSM 44677</strain>
    </source>
</reference>
<reference evidence="1 3" key="1">
    <citation type="journal article" date="2019" name="Emerg. Microbes Infect.">
        <title>Comprehensive subspecies identification of 175 nontuberculous mycobacteria species based on 7547 genomic profiles.</title>
        <authorList>
            <person name="Matsumoto Y."/>
            <person name="Kinjo T."/>
            <person name="Motooka D."/>
            <person name="Nabeya D."/>
            <person name="Jung N."/>
            <person name="Uechi K."/>
            <person name="Horii T."/>
            <person name="Iida T."/>
            <person name="Fujita J."/>
            <person name="Nakamura S."/>
        </authorList>
    </citation>
    <scope>NUCLEOTIDE SEQUENCE [LARGE SCALE GENOMIC DNA]</scope>
    <source>
        <strain evidence="1 3">JCM 15653</strain>
    </source>
</reference>
<dbReference type="EMBL" id="CP060016">
    <property type="protein sequence ID" value="UNB99371.1"/>
    <property type="molecule type" value="Genomic_DNA"/>
</dbReference>
<dbReference type="Proteomes" id="UP001162885">
    <property type="component" value="Chromosome"/>
</dbReference>
<gene>
    <name evidence="2" type="ORF">H5U98_28565</name>
    <name evidence="1" type="ORF">MBOE_06560</name>
</gene>
<sequence length="83" mass="9387">MSRKIPAVHQAYVAAEALDHPCPTCGAAIDCPCTRIDDNGRTHYRHVPCIKRCQQPLYVEFADDQGEQAEIDFTEPRHPHKES</sequence>
<reference evidence="1" key="2">
    <citation type="submission" date="2020-02" db="EMBL/GenBank/DDBJ databases">
        <authorList>
            <person name="Matsumoto Y."/>
            <person name="Kinjo T."/>
            <person name="Motooka D."/>
            <person name="Nabeya D."/>
            <person name="Jung N."/>
            <person name="Uechi K."/>
            <person name="Horii T."/>
            <person name="Iida T."/>
            <person name="Fujita J."/>
            <person name="Nakamura S."/>
        </authorList>
    </citation>
    <scope>NUCLEOTIDE SEQUENCE</scope>
    <source>
        <strain evidence="1">JCM 15653</strain>
    </source>
</reference>